<feature type="compositionally biased region" description="Low complexity" evidence="1">
    <location>
        <begin position="213"/>
        <end position="225"/>
    </location>
</feature>
<evidence type="ECO:0000313" key="3">
    <source>
        <dbReference type="Proteomes" id="UP000824469"/>
    </source>
</evidence>
<reference evidence="2 3" key="1">
    <citation type="journal article" date="2021" name="Nat. Plants">
        <title>The Taxus genome provides insights into paclitaxel biosynthesis.</title>
        <authorList>
            <person name="Xiong X."/>
            <person name="Gou J."/>
            <person name="Liao Q."/>
            <person name="Li Y."/>
            <person name="Zhou Q."/>
            <person name="Bi G."/>
            <person name="Li C."/>
            <person name="Du R."/>
            <person name="Wang X."/>
            <person name="Sun T."/>
            <person name="Guo L."/>
            <person name="Liang H."/>
            <person name="Lu P."/>
            <person name="Wu Y."/>
            <person name="Zhang Z."/>
            <person name="Ro D.K."/>
            <person name="Shang Y."/>
            <person name="Huang S."/>
            <person name="Yan J."/>
        </authorList>
    </citation>
    <scope>NUCLEOTIDE SEQUENCE [LARGE SCALE GENOMIC DNA]</scope>
    <source>
        <strain evidence="2">Ta-2019</strain>
    </source>
</reference>
<name>A0AA38F5L1_TAXCH</name>
<protein>
    <submittedName>
        <fullName evidence="2">Uncharacterized protein</fullName>
    </submittedName>
</protein>
<sequence>MASTFLGGRVHGLHVVKNVAIRDGIFPGARLTKLHRDTMGFSIKTQRNWGVWKGQIRYGVRITASSTNQQGLEDGPNNEDGSYLGAWKGELGNQKSSPSGPEPARDDSNGSEDRDDSNDSEDPEALERKTKHFEKLLEVPSEERDRAQRVQVIDRAAAAIAAARALMAENPRSGPSSPIINASAEFPPDAGLGSLMENPNDVAGLQEERKTPSFMSSSSPSEIHSNVTPGPDFWSWSPPPVKEGENMSALTNLQPENSLNLYEKPVTDVLEKERSLAALNIPCWVVRYTRMVSLLATLKPT</sequence>
<proteinExistence type="predicted"/>
<dbReference type="AlphaFoldDB" id="A0AA38F5L1"/>
<feature type="region of interest" description="Disordered" evidence="1">
    <location>
        <begin position="67"/>
        <end position="144"/>
    </location>
</feature>
<dbReference type="Proteomes" id="UP000824469">
    <property type="component" value="Unassembled WGS sequence"/>
</dbReference>
<feature type="compositionally biased region" description="Basic and acidic residues" evidence="1">
    <location>
        <begin position="103"/>
        <end position="112"/>
    </location>
</feature>
<dbReference type="EMBL" id="JAHRHJ020003813">
    <property type="protein sequence ID" value="KAH9289660.1"/>
    <property type="molecule type" value="Genomic_DNA"/>
</dbReference>
<organism evidence="2 3">
    <name type="scientific">Taxus chinensis</name>
    <name type="common">Chinese yew</name>
    <name type="synonym">Taxus wallichiana var. chinensis</name>
    <dbReference type="NCBI Taxonomy" id="29808"/>
    <lineage>
        <taxon>Eukaryota</taxon>
        <taxon>Viridiplantae</taxon>
        <taxon>Streptophyta</taxon>
        <taxon>Embryophyta</taxon>
        <taxon>Tracheophyta</taxon>
        <taxon>Spermatophyta</taxon>
        <taxon>Pinopsida</taxon>
        <taxon>Pinidae</taxon>
        <taxon>Conifers II</taxon>
        <taxon>Cupressales</taxon>
        <taxon>Taxaceae</taxon>
        <taxon>Taxus</taxon>
    </lineage>
</organism>
<evidence type="ECO:0000313" key="2">
    <source>
        <dbReference type="EMBL" id="KAH9289660.1"/>
    </source>
</evidence>
<feature type="region of interest" description="Disordered" evidence="1">
    <location>
        <begin position="212"/>
        <end position="231"/>
    </location>
</feature>
<gene>
    <name evidence="2" type="ORF">KI387_033777</name>
</gene>
<evidence type="ECO:0000256" key="1">
    <source>
        <dbReference type="SAM" id="MobiDB-lite"/>
    </source>
</evidence>
<keyword evidence="3" id="KW-1185">Reference proteome</keyword>
<accession>A0AA38F5L1</accession>
<feature type="compositionally biased region" description="Acidic residues" evidence="1">
    <location>
        <begin position="113"/>
        <end position="124"/>
    </location>
</feature>
<feature type="compositionally biased region" description="Basic and acidic residues" evidence="1">
    <location>
        <begin position="125"/>
        <end position="144"/>
    </location>
</feature>
<comment type="caution">
    <text evidence="2">The sequence shown here is derived from an EMBL/GenBank/DDBJ whole genome shotgun (WGS) entry which is preliminary data.</text>
</comment>